<evidence type="ECO:0000313" key="6">
    <source>
        <dbReference type="Proteomes" id="UP000646244"/>
    </source>
</evidence>
<evidence type="ECO:0008006" key="7">
    <source>
        <dbReference type="Google" id="ProtNLM"/>
    </source>
</evidence>
<evidence type="ECO:0000313" key="5">
    <source>
        <dbReference type="EMBL" id="GHC55122.1"/>
    </source>
</evidence>
<evidence type="ECO:0000256" key="1">
    <source>
        <dbReference type="ARBA" id="ARBA00010928"/>
    </source>
</evidence>
<comment type="caution">
    <text evidence="5">The sequence shown here is derived from an EMBL/GenBank/DDBJ whole genome shotgun (WGS) entry which is preliminary data.</text>
</comment>
<name>A0A918TMU7_STRCJ</name>
<dbReference type="Pfam" id="PF01408">
    <property type="entry name" value="GFO_IDH_MocA"/>
    <property type="match status" value="1"/>
</dbReference>
<dbReference type="AlphaFoldDB" id="A0A918TMU7"/>
<sequence length="334" mass="35752">MTGHSFERNPQVDMALIGSGRGARHAEWLTECPGFTVLEPDTDPLALIRREGLDAVVVATPTHAHAELVTEALRRDLLVVCETPLAPGAPAALGLAELAASLHGRAHVPFQWRENPALQSARSSLLHGAIGELVALDIALDDDSHAGPGTPSPWRESRESAGGGALADLGCHAFDLLLWTTGVSTWEVTSAWLHRVHDSRRGPDGPVDVDVDDVAQVELAPLGHPARARVMVSRITPERRKLEFSALGTRGTLRVVADTRDGSAVLTLTTGGRTRQEQTGPHPMNPYRRLADDLATGTVTLATFDDGLAAVNLMDAAYRRATEAHRTGHVAEDR</sequence>
<keyword evidence="2" id="KW-0560">Oxidoreductase</keyword>
<accession>A0A918TMU7</accession>
<dbReference type="RefSeq" id="WP_229844878.1">
    <property type="nucleotide sequence ID" value="NZ_BMVB01000010.1"/>
</dbReference>
<dbReference type="EMBL" id="BMVB01000010">
    <property type="protein sequence ID" value="GHC55122.1"/>
    <property type="molecule type" value="Genomic_DNA"/>
</dbReference>
<reference evidence="5" key="1">
    <citation type="journal article" date="2014" name="Int. J. Syst. Evol. Microbiol.">
        <title>Complete genome sequence of Corynebacterium casei LMG S-19264T (=DSM 44701T), isolated from a smear-ripened cheese.</title>
        <authorList>
            <consortium name="US DOE Joint Genome Institute (JGI-PGF)"/>
            <person name="Walter F."/>
            <person name="Albersmeier A."/>
            <person name="Kalinowski J."/>
            <person name="Ruckert C."/>
        </authorList>
    </citation>
    <scope>NUCLEOTIDE SEQUENCE</scope>
    <source>
        <strain evidence="5">JCM 4633</strain>
    </source>
</reference>
<feature type="domain" description="GFO/IDH/MocA-like oxidoreductase" evidence="4">
    <location>
        <begin position="119"/>
        <end position="254"/>
    </location>
</feature>
<dbReference type="InterPro" id="IPR051317">
    <property type="entry name" value="Gfo/Idh/MocA_oxidoreduct"/>
</dbReference>
<dbReference type="Gene3D" id="3.30.360.10">
    <property type="entry name" value="Dihydrodipicolinate Reductase, domain 2"/>
    <property type="match status" value="1"/>
</dbReference>
<dbReference type="PANTHER" id="PTHR43708:SF5">
    <property type="entry name" value="CONSERVED EXPRESSED OXIDOREDUCTASE (EUROFUNG)-RELATED"/>
    <property type="match status" value="1"/>
</dbReference>
<dbReference type="GO" id="GO:0016491">
    <property type="term" value="F:oxidoreductase activity"/>
    <property type="evidence" value="ECO:0007669"/>
    <property type="project" value="UniProtKB-KW"/>
</dbReference>
<protein>
    <recommendedName>
        <fullName evidence="7">Gfo/Idh/MocA family oxidoreductase</fullName>
    </recommendedName>
</protein>
<evidence type="ECO:0000259" key="4">
    <source>
        <dbReference type="Pfam" id="PF22725"/>
    </source>
</evidence>
<dbReference type="SUPFAM" id="SSF55347">
    <property type="entry name" value="Glyceraldehyde-3-phosphate dehydrogenase-like, C-terminal domain"/>
    <property type="match status" value="1"/>
</dbReference>
<dbReference type="InterPro" id="IPR036291">
    <property type="entry name" value="NAD(P)-bd_dom_sf"/>
</dbReference>
<evidence type="ECO:0000259" key="3">
    <source>
        <dbReference type="Pfam" id="PF01408"/>
    </source>
</evidence>
<dbReference type="Gene3D" id="3.40.50.720">
    <property type="entry name" value="NAD(P)-binding Rossmann-like Domain"/>
    <property type="match status" value="1"/>
</dbReference>
<dbReference type="SUPFAM" id="SSF51735">
    <property type="entry name" value="NAD(P)-binding Rossmann-fold domains"/>
    <property type="match status" value="1"/>
</dbReference>
<proteinExistence type="inferred from homology"/>
<dbReference type="InterPro" id="IPR000683">
    <property type="entry name" value="Gfo/Idh/MocA-like_OxRdtase_N"/>
</dbReference>
<evidence type="ECO:0000256" key="2">
    <source>
        <dbReference type="ARBA" id="ARBA00023002"/>
    </source>
</evidence>
<dbReference type="Proteomes" id="UP000646244">
    <property type="component" value="Unassembled WGS sequence"/>
</dbReference>
<dbReference type="PANTHER" id="PTHR43708">
    <property type="entry name" value="CONSERVED EXPRESSED OXIDOREDUCTASE (EUROFUNG)"/>
    <property type="match status" value="1"/>
</dbReference>
<comment type="similarity">
    <text evidence="1">Belongs to the Gfo/Idh/MocA family.</text>
</comment>
<feature type="domain" description="Gfo/Idh/MocA-like oxidoreductase N-terminal" evidence="3">
    <location>
        <begin position="41"/>
        <end position="108"/>
    </location>
</feature>
<gene>
    <name evidence="5" type="ORF">GCM10010507_34430</name>
</gene>
<dbReference type="GO" id="GO:0000166">
    <property type="term" value="F:nucleotide binding"/>
    <property type="evidence" value="ECO:0007669"/>
    <property type="project" value="InterPro"/>
</dbReference>
<organism evidence="5 6">
    <name type="scientific">Streptomyces cinnamoneus</name>
    <name type="common">Streptoverticillium cinnamoneum</name>
    <dbReference type="NCBI Taxonomy" id="53446"/>
    <lineage>
        <taxon>Bacteria</taxon>
        <taxon>Bacillati</taxon>
        <taxon>Actinomycetota</taxon>
        <taxon>Actinomycetes</taxon>
        <taxon>Kitasatosporales</taxon>
        <taxon>Streptomycetaceae</taxon>
        <taxon>Streptomyces</taxon>
        <taxon>Streptomyces cinnamoneus group</taxon>
    </lineage>
</organism>
<dbReference type="Pfam" id="PF22725">
    <property type="entry name" value="GFO_IDH_MocA_C3"/>
    <property type="match status" value="1"/>
</dbReference>
<reference evidence="5" key="2">
    <citation type="submission" date="2020-09" db="EMBL/GenBank/DDBJ databases">
        <authorList>
            <person name="Sun Q."/>
            <person name="Ohkuma M."/>
        </authorList>
    </citation>
    <scope>NUCLEOTIDE SEQUENCE</scope>
    <source>
        <strain evidence="5">JCM 4633</strain>
    </source>
</reference>
<dbReference type="InterPro" id="IPR055170">
    <property type="entry name" value="GFO_IDH_MocA-like_dom"/>
</dbReference>